<feature type="non-terminal residue" evidence="1">
    <location>
        <position position="1"/>
    </location>
</feature>
<evidence type="ECO:0008006" key="3">
    <source>
        <dbReference type="Google" id="ProtNLM"/>
    </source>
</evidence>
<evidence type="ECO:0000313" key="2">
    <source>
        <dbReference type="Proteomes" id="UP001432027"/>
    </source>
</evidence>
<evidence type="ECO:0000313" key="1">
    <source>
        <dbReference type="EMBL" id="GMT01727.1"/>
    </source>
</evidence>
<gene>
    <name evidence="1" type="ORF">PENTCL1PPCAC_23901</name>
</gene>
<proteinExistence type="predicted"/>
<reference evidence="1" key="1">
    <citation type="submission" date="2023-10" db="EMBL/GenBank/DDBJ databases">
        <title>Genome assembly of Pristionchus species.</title>
        <authorList>
            <person name="Yoshida K."/>
            <person name="Sommer R.J."/>
        </authorList>
    </citation>
    <scope>NUCLEOTIDE SEQUENCE</scope>
    <source>
        <strain evidence="1">RS0144</strain>
    </source>
</reference>
<accession>A0AAV5U5D1</accession>
<sequence length="112" mass="12794">TLSFSCCTASFATPETIPSFCSPVLFALSTRETFKLFELLKLLCNNLICIRRCFSPRSRAKCRNGRFWFNRTLPILTPPILKDDCTGNLSNSRSSSTTRRSFAHIMYIRLES</sequence>
<comment type="caution">
    <text evidence="1">The sequence shown here is derived from an EMBL/GenBank/DDBJ whole genome shotgun (WGS) entry which is preliminary data.</text>
</comment>
<dbReference type="AlphaFoldDB" id="A0AAV5U5D1"/>
<dbReference type="Proteomes" id="UP001432027">
    <property type="component" value="Unassembled WGS sequence"/>
</dbReference>
<name>A0AAV5U5D1_9BILA</name>
<dbReference type="EMBL" id="BTSX01000005">
    <property type="protein sequence ID" value="GMT01727.1"/>
    <property type="molecule type" value="Genomic_DNA"/>
</dbReference>
<organism evidence="1 2">
    <name type="scientific">Pristionchus entomophagus</name>
    <dbReference type="NCBI Taxonomy" id="358040"/>
    <lineage>
        <taxon>Eukaryota</taxon>
        <taxon>Metazoa</taxon>
        <taxon>Ecdysozoa</taxon>
        <taxon>Nematoda</taxon>
        <taxon>Chromadorea</taxon>
        <taxon>Rhabditida</taxon>
        <taxon>Rhabditina</taxon>
        <taxon>Diplogasteromorpha</taxon>
        <taxon>Diplogasteroidea</taxon>
        <taxon>Neodiplogasteridae</taxon>
        <taxon>Pristionchus</taxon>
    </lineage>
</organism>
<protein>
    <recommendedName>
        <fullName evidence="3">Secreted protein</fullName>
    </recommendedName>
</protein>
<keyword evidence="2" id="KW-1185">Reference proteome</keyword>